<keyword evidence="3" id="KW-1185">Reference proteome</keyword>
<dbReference type="RefSeq" id="WP_153727597.1">
    <property type="nucleotide sequence ID" value="NZ_WJNH01000002.1"/>
</dbReference>
<protein>
    <submittedName>
        <fullName evidence="2">Uncharacterized protein</fullName>
    </submittedName>
</protein>
<comment type="caution">
    <text evidence="2">The sequence shown here is derived from an EMBL/GenBank/DDBJ whole genome shotgun (WGS) entry which is preliminary data.</text>
</comment>
<feature type="transmembrane region" description="Helical" evidence="1">
    <location>
        <begin position="75"/>
        <end position="99"/>
    </location>
</feature>
<dbReference type="AlphaFoldDB" id="A0A6G1X3W5"/>
<keyword evidence="1" id="KW-1133">Transmembrane helix</keyword>
<reference evidence="2 3" key="1">
    <citation type="submission" date="2019-11" db="EMBL/GenBank/DDBJ databases">
        <authorList>
            <person name="Li J."/>
        </authorList>
    </citation>
    <scope>NUCLEOTIDE SEQUENCE [LARGE SCALE GENOMIC DNA]</scope>
    <source>
        <strain evidence="2 3">J4</strain>
    </source>
</reference>
<evidence type="ECO:0000256" key="1">
    <source>
        <dbReference type="SAM" id="Phobius"/>
    </source>
</evidence>
<feature type="transmembrane region" description="Helical" evidence="1">
    <location>
        <begin position="33"/>
        <end position="63"/>
    </location>
</feature>
<accession>A0A6G1X3W5</accession>
<evidence type="ECO:0000313" key="3">
    <source>
        <dbReference type="Proteomes" id="UP000480185"/>
    </source>
</evidence>
<keyword evidence="1" id="KW-0472">Membrane</keyword>
<keyword evidence="1" id="KW-0812">Transmembrane</keyword>
<dbReference type="EMBL" id="WJNH01000002">
    <property type="protein sequence ID" value="MRG85681.1"/>
    <property type="molecule type" value="Genomic_DNA"/>
</dbReference>
<organism evidence="2 3">
    <name type="scientific">Salinibacillus xinjiangensis</name>
    <dbReference type="NCBI Taxonomy" id="1229268"/>
    <lineage>
        <taxon>Bacteria</taxon>
        <taxon>Bacillati</taxon>
        <taxon>Bacillota</taxon>
        <taxon>Bacilli</taxon>
        <taxon>Bacillales</taxon>
        <taxon>Bacillaceae</taxon>
        <taxon>Salinibacillus</taxon>
    </lineage>
</organism>
<proteinExistence type="predicted"/>
<gene>
    <name evidence="2" type="ORF">GH754_04950</name>
</gene>
<dbReference type="OrthoDB" id="2680468at2"/>
<dbReference type="Proteomes" id="UP000480185">
    <property type="component" value="Unassembled WGS sequence"/>
</dbReference>
<sequence>MTFLFVLFAAIGLGLAILAFVESKTSMFWLAGLFMYIVSFLGAFSIGLYLLVFTAAFWTIALAKSVGWLKRNGQYVVFGSIGILIWFVSITILDDYWLYLPFALLDSFL</sequence>
<evidence type="ECO:0000313" key="2">
    <source>
        <dbReference type="EMBL" id="MRG85681.1"/>
    </source>
</evidence>
<name>A0A6G1X3W5_9BACI</name>